<proteinExistence type="predicted"/>
<dbReference type="PANTHER" id="PTHR12601">
    <property type="entry name" value="EUKARYOTIC TRANSLATION INITIATION FACTOR 3 SUBUNIT EIF-3"/>
    <property type="match status" value="1"/>
</dbReference>
<dbReference type="OMA" id="ELWITIC"/>
<dbReference type="CDD" id="cd15466">
    <property type="entry name" value="CLU-central"/>
    <property type="match status" value="1"/>
</dbReference>
<dbReference type="WBParaSite" id="NBR_0000377001-mRNA-1">
    <property type="protein sequence ID" value="NBR_0000377001-mRNA-1"/>
    <property type="gene ID" value="NBR_0000377001"/>
</dbReference>
<reference evidence="2" key="1">
    <citation type="submission" date="2017-02" db="UniProtKB">
        <authorList>
            <consortium name="WormBaseParasite"/>
        </authorList>
    </citation>
    <scope>IDENTIFICATION</scope>
</reference>
<accession>A0A0N4XML8</accession>
<name>A0A0N4XML8_NIPBR</name>
<dbReference type="InterPro" id="IPR033646">
    <property type="entry name" value="CLU-central"/>
</dbReference>
<protein>
    <submittedName>
        <fullName evidence="2">Clustered mitochondria protein homolog (inferred by orthology to a C. elegans protein)</fullName>
    </submittedName>
</protein>
<dbReference type="Pfam" id="PF12807">
    <property type="entry name" value="eIF3_p135"/>
    <property type="match status" value="1"/>
</dbReference>
<dbReference type="PANTHER" id="PTHR12601:SF6">
    <property type="entry name" value="CLUSTERED MITOCHONDRIA PROTEIN HOMOLOG"/>
    <property type="match status" value="1"/>
</dbReference>
<evidence type="ECO:0000259" key="1">
    <source>
        <dbReference type="Pfam" id="PF12807"/>
    </source>
</evidence>
<dbReference type="GO" id="GO:0005737">
    <property type="term" value="C:cytoplasm"/>
    <property type="evidence" value="ECO:0007669"/>
    <property type="project" value="TreeGrafter"/>
</dbReference>
<organism evidence="2">
    <name type="scientific">Nippostrongylus brasiliensis</name>
    <name type="common">Rat hookworm</name>
    <dbReference type="NCBI Taxonomy" id="27835"/>
    <lineage>
        <taxon>Eukaryota</taxon>
        <taxon>Metazoa</taxon>
        <taxon>Ecdysozoa</taxon>
        <taxon>Nematoda</taxon>
        <taxon>Chromadorea</taxon>
        <taxon>Rhabditida</taxon>
        <taxon>Rhabditina</taxon>
        <taxon>Rhabditomorpha</taxon>
        <taxon>Strongyloidea</taxon>
        <taxon>Heligmosomidae</taxon>
        <taxon>Nippostrongylus</taxon>
    </lineage>
</organism>
<dbReference type="AlphaFoldDB" id="A0A0N4XML8"/>
<dbReference type="GO" id="GO:0048312">
    <property type="term" value="P:intracellular distribution of mitochondria"/>
    <property type="evidence" value="ECO:0007669"/>
    <property type="project" value="TreeGrafter"/>
</dbReference>
<feature type="domain" description="CLU central" evidence="1">
    <location>
        <begin position="104"/>
        <end position="278"/>
    </location>
</feature>
<dbReference type="InterPro" id="IPR027523">
    <property type="entry name" value="CLU_prot"/>
</dbReference>
<evidence type="ECO:0000313" key="2">
    <source>
        <dbReference type="WBParaSite" id="NBR_0000377001-mRNA-1"/>
    </source>
</evidence>
<sequence length="361" mass="40610">LHIEFIVDVENDVTKALVEVSEGREPLTNCVVTKEALAKAAEAVHSLRDDTFDIRFNPDCFSTTVKHAPSEDLEKQRRLVVEAAEYLITTQLPEFVSSCVDFTVTPIDGESLCDLMHARGINMRYLGDVVSKVLQAGPCSYMVALSITELVSRCAKHVLRQYMNCLPQEQLGCAIAHLLNAVFGNLSFDHSTGGNADRNTRKNSRKSKKASASGEWVAVNTKELWITICQEAKNYYAFDLKVDSVDALAEQYGVQKVSLLRRLCNVLGIQLLNKDYQLDSTSTRARQPFTEDDVQNLIPVTKHRQDYQLDSTSTRARQPFTEDDVQNLIPVTKHRQVRRRTLISVDRKTAPGIQSYLVCRD</sequence>
<dbReference type="GO" id="GO:0003729">
    <property type="term" value="F:mRNA binding"/>
    <property type="evidence" value="ECO:0007669"/>
    <property type="project" value="TreeGrafter"/>
</dbReference>